<keyword evidence="3" id="KW-1185">Reference proteome</keyword>
<evidence type="ECO:0000313" key="3">
    <source>
        <dbReference type="Proteomes" id="UP000054217"/>
    </source>
</evidence>
<feature type="compositionally biased region" description="Pro residues" evidence="1">
    <location>
        <begin position="211"/>
        <end position="221"/>
    </location>
</feature>
<protein>
    <submittedName>
        <fullName evidence="2">Uncharacterized protein</fullName>
    </submittedName>
</protein>
<reference evidence="2 3" key="1">
    <citation type="submission" date="2014-04" db="EMBL/GenBank/DDBJ databases">
        <authorList>
            <consortium name="DOE Joint Genome Institute"/>
            <person name="Kuo A."/>
            <person name="Kohler A."/>
            <person name="Costa M.D."/>
            <person name="Nagy L.G."/>
            <person name="Floudas D."/>
            <person name="Copeland A."/>
            <person name="Barry K.W."/>
            <person name="Cichocki N."/>
            <person name="Veneault-Fourrey C."/>
            <person name="LaButti K."/>
            <person name="Lindquist E.A."/>
            <person name="Lipzen A."/>
            <person name="Lundell T."/>
            <person name="Morin E."/>
            <person name="Murat C."/>
            <person name="Sun H."/>
            <person name="Tunlid A."/>
            <person name="Henrissat B."/>
            <person name="Grigoriev I.V."/>
            <person name="Hibbett D.S."/>
            <person name="Martin F."/>
            <person name="Nordberg H.P."/>
            <person name="Cantor M.N."/>
            <person name="Hua S.X."/>
        </authorList>
    </citation>
    <scope>NUCLEOTIDE SEQUENCE [LARGE SCALE GENOMIC DNA]</scope>
    <source>
        <strain evidence="2 3">Marx 270</strain>
    </source>
</reference>
<organism evidence="2 3">
    <name type="scientific">Pisolithus tinctorius Marx 270</name>
    <dbReference type="NCBI Taxonomy" id="870435"/>
    <lineage>
        <taxon>Eukaryota</taxon>
        <taxon>Fungi</taxon>
        <taxon>Dikarya</taxon>
        <taxon>Basidiomycota</taxon>
        <taxon>Agaricomycotina</taxon>
        <taxon>Agaricomycetes</taxon>
        <taxon>Agaricomycetidae</taxon>
        <taxon>Boletales</taxon>
        <taxon>Sclerodermatineae</taxon>
        <taxon>Pisolithaceae</taxon>
        <taxon>Pisolithus</taxon>
    </lineage>
</organism>
<dbReference type="HOGENOM" id="CLU_031643_0_0_1"/>
<gene>
    <name evidence="2" type="ORF">M404DRAFT_997328</name>
</gene>
<sequence length="524" mass="59159">MPASENRRTTEPPLAMNGTHVRPSTEPDNVASSLKNQVQFNHVPTDPSRLPPAQQNILNPSIMFSHLPQSGMPPQLSSQNAQPFDPTSFLPQHFMQEFLRLSTPVGQSPDDDTVLARALHDSKQNGKTYRQALEGLHGVNNHAANLWKDYYLDHHDRIEMLVSRLSHPPKTVKKPFTTFPIPIAEEQSGTSSSQATQKRKVSPTPASSRPSPKPRAQPPKQFPSRRVSHTPPVQTAITNRPPKRARATINSLSVDSISMANSMVHGLTPPHADILVPDPPSRSPTPPTKIHVGTHGNRYTLEDRDYFIKFITWTLKQDPSLTKRQLCDLLAAKVPHHSSTSWASHWHSRHDLADKILATYRRRADTGEEDANSEPESAVHTSERRSLSVADSWPDWSDHDADTEDDEADMGEPGTPFTRGDRCMLARFIARTDWHDMTSKERFDTFSESYDTERSAKSWAEFYRKNEHALLNLAKRYPKQNKDSEDIYSRRAYPSWAQKCAASDRIALSDEDGDHEIDEVTTEY</sequence>
<dbReference type="Proteomes" id="UP000054217">
    <property type="component" value="Unassembled WGS sequence"/>
</dbReference>
<dbReference type="EMBL" id="KN831957">
    <property type="protein sequence ID" value="KIO08402.1"/>
    <property type="molecule type" value="Genomic_DNA"/>
</dbReference>
<evidence type="ECO:0000256" key="1">
    <source>
        <dbReference type="SAM" id="MobiDB-lite"/>
    </source>
</evidence>
<dbReference type="AlphaFoldDB" id="A0A0C3KFR1"/>
<proteinExistence type="predicted"/>
<feature type="compositionally biased region" description="Polar residues" evidence="1">
    <location>
        <begin position="187"/>
        <end position="196"/>
    </location>
</feature>
<feature type="region of interest" description="Disordered" evidence="1">
    <location>
        <begin position="1"/>
        <end position="30"/>
    </location>
</feature>
<feature type="region of interest" description="Disordered" evidence="1">
    <location>
        <begin position="184"/>
        <end position="246"/>
    </location>
</feature>
<accession>A0A0C3KFR1</accession>
<feature type="region of interest" description="Disordered" evidence="1">
    <location>
        <begin position="364"/>
        <end position="416"/>
    </location>
</feature>
<dbReference type="OrthoDB" id="3194584at2759"/>
<feature type="compositionally biased region" description="Basic and acidic residues" evidence="1">
    <location>
        <begin position="1"/>
        <end position="10"/>
    </location>
</feature>
<feature type="compositionally biased region" description="Acidic residues" evidence="1">
    <location>
        <begin position="401"/>
        <end position="410"/>
    </location>
</feature>
<name>A0A0C3KFR1_PISTI</name>
<dbReference type="STRING" id="870435.A0A0C3KFR1"/>
<evidence type="ECO:0000313" key="2">
    <source>
        <dbReference type="EMBL" id="KIO08402.1"/>
    </source>
</evidence>
<reference evidence="3" key="2">
    <citation type="submission" date="2015-01" db="EMBL/GenBank/DDBJ databases">
        <title>Evolutionary Origins and Diversification of the Mycorrhizal Mutualists.</title>
        <authorList>
            <consortium name="DOE Joint Genome Institute"/>
            <consortium name="Mycorrhizal Genomics Consortium"/>
            <person name="Kohler A."/>
            <person name="Kuo A."/>
            <person name="Nagy L.G."/>
            <person name="Floudas D."/>
            <person name="Copeland A."/>
            <person name="Barry K.W."/>
            <person name="Cichocki N."/>
            <person name="Veneault-Fourrey C."/>
            <person name="LaButti K."/>
            <person name="Lindquist E.A."/>
            <person name="Lipzen A."/>
            <person name="Lundell T."/>
            <person name="Morin E."/>
            <person name="Murat C."/>
            <person name="Riley R."/>
            <person name="Ohm R."/>
            <person name="Sun H."/>
            <person name="Tunlid A."/>
            <person name="Henrissat B."/>
            <person name="Grigoriev I.V."/>
            <person name="Hibbett D.S."/>
            <person name="Martin F."/>
        </authorList>
    </citation>
    <scope>NUCLEOTIDE SEQUENCE [LARGE SCALE GENOMIC DNA]</scope>
    <source>
        <strain evidence="3">Marx 270</strain>
    </source>
</reference>
<dbReference type="InParanoid" id="A0A0C3KFR1"/>